<evidence type="ECO:0000259" key="5">
    <source>
        <dbReference type="PROSITE" id="PS00715"/>
    </source>
</evidence>
<evidence type="ECO:0000313" key="6">
    <source>
        <dbReference type="EMBL" id="ONN27881.1"/>
    </source>
</evidence>
<dbReference type="InterPro" id="IPR007627">
    <property type="entry name" value="RNA_pol_sigma70_r2"/>
</dbReference>
<evidence type="ECO:0000256" key="2">
    <source>
        <dbReference type="ARBA" id="ARBA00023082"/>
    </source>
</evidence>
<evidence type="ECO:0000313" key="7">
    <source>
        <dbReference type="Proteomes" id="UP000242616"/>
    </source>
</evidence>
<dbReference type="NCBIfam" id="TIGR02937">
    <property type="entry name" value="sigma70-ECF"/>
    <property type="match status" value="1"/>
</dbReference>
<evidence type="ECO:0000256" key="4">
    <source>
        <dbReference type="ARBA" id="ARBA00023163"/>
    </source>
</evidence>
<dbReference type="InterPro" id="IPR036388">
    <property type="entry name" value="WH-like_DNA-bd_sf"/>
</dbReference>
<dbReference type="PANTHER" id="PTHR30385">
    <property type="entry name" value="SIGMA FACTOR F FLAGELLAR"/>
    <property type="match status" value="1"/>
</dbReference>
<organism evidence="6 7">
    <name type="scientific">Thermosipho affectus</name>
    <dbReference type="NCBI Taxonomy" id="660294"/>
    <lineage>
        <taxon>Bacteria</taxon>
        <taxon>Thermotogati</taxon>
        <taxon>Thermotogota</taxon>
        <taxon>Thermotogae</taxon>
        <taxon>Thermotogales</taxon>
        <taxon>Fervidobacteriaceae</taxon>
        <taxon>Thermosipho</taxon>
    </lineage>
</organism>
<dbReference type="RefSeq" id="WP_077197814.1">
    <property type="nucleotide sequence ID" value="NZ_LBFC01000005.1"/>
</dbReference>
<evidence type="ECO:0000256" key="3">
    <source>
        <dbReference type="ARBA" id="ARBA00023125"/>
    </source>
</evidence>
<dbReference type="InterPro" id="IPR014284">
    <property type="entry name" value="RNA_pol_sigma-70_dom"/>
</dbReference>
<keyword evidence="7" id="KW-1185">Reference proteome</keyword>
<keyword evidence="1" id="KW-0805">Transcription regulation</keyword>
<dbReference type="Proteomes" id="UP000242616">
    <property type="component" value="Unassembled WGS sequence"/>
</dbReference>
<protein>
    <submittedName>
        <fullName evidence="6">RNA polymerase sigma70 factor</fullName>
    </submittedName>
</protein>
<gene>
    <name evidence="6" type="ORF">XJ44_01325</name>
</gene>
<sequence length="206" mass="24232">MIKYNLRMKRVEKLVELAQSGLIEALELIIEKYYPMVVKISSKYYAPWAEFEDIIQNGLIGLIKAVFYFDSEKSSFNSFAWRSIESEIKTFITYLNRRKNKILSESSSIDSLNEAEGSEQADYSLEDKNSSVIKNAFIQIIKEKIMNYLKDIEIDIFEMWLEGYTYKEIEKKLNINLKKIDNTVQKIKRIGKTKIDKFILDQIFSN</sequence>
<name>A0ABX3IL42_9BACT</name>
<dbReference type="SUPFAM" id="SSF88946">
    <property type="entry name" value="Sigma2 domain of RNA polymerase sigma factors"/>
    <property type="match status" value="1"/>
</dbReference>
<feature type="domain" description="RNA polymerase sigma-70" evidence="5">
    <location>
        <begin position="53"/>
        <end position="66"/>
    </location>
</feature>
<comment type="caution">
    <text evidence="6">The sequence shown here is derived from an EMBL/GenBank/DDBJ whole genome shotgun (WGS) entry which is preliminary data.</text>
</comment>
<keyword evidence="2" id="KW-0731">Sigma factor</keyword>
<dbReference type="EMBL" id="LBFC01000005">
    <property type="protein sequence ID" value="ONN27881.1"/>
    <property type="molecule type" value="Genomic_DNA"/>
</dbReference>
<proteinExistence type="predicted"/>
<accession>A0ABX3IL42</accession>
<keyword evidence="3" id="KW-0238">DNA-binding</keyword>
<dbReference type="Gene3D" id="1.20.120.1810">
    <property type="match status" value="1"/>
</dbReference>
<dbReference type="InterPro" id="IPR013325">
    <property type="entry name" value="RNA_pol_sigma_r2"/>
</dbReference>
<evidence type="ECO:0000256" key="1">
    <source>
        <dbReference type="ARBA" id="ARBA00023015"/>
    </source>
</evidence>
<dbReference type="Gene3D" id="1.10.10.10">
    <property type="entry name" value="Winged helix-like DNA-binding domain superfamily/Winged helix DNA-binding domain"/>
    <property type="match status" value="1"/>
</dbReference>
<dbReference type="PROSITE" id="PS00715">
    <property type="entry name" value="SIGMA70_1"/>
    <property type="match status" value="1"/>
</dbReference>
<dbReference type="InterPro" id="IPR000943">
    <property type="entry name" value="RNA_pol_sigma70"/>
</dbReference>
<dbReference type="PANTHER" id="PTHR30385:SF1">
    <property type="entry name" value="RNA POLYMERASE SIGMA-H FACTOR"/>
    <property type="match status" value="1"/>
</dbReference>
<keyword evidence="4" id="KW-0804">Transcription</keyword>
<dbReference type="Pfam" id="PF04542">
    <property type="entry name" value="Sigma70_r2"/>
    <property type="match status" value="1"/>
</dbReference>
<reference evidence="6 7" key="1">
    <citation type="submission" date="2015-06" db="EMBL/GenBank/DDBJ databases">
        <title>Genome sequencing of Thermotogales isolates from hydrothermal vents.</title>
        <authorList>
            <person name="Haverkamp T.H."/>
            <person name="Kublanov I.V."/>
            <person name="Nesbo C.L."/>
        </authorList>
    </citation>
    <scope>NUCLEOTIDE SEQUENCE [LARGE SCALE GENOMIC DNA]</scope>
    <source>
        <strain evidence="7">ik275mar</strain>
    </source>
</reference>